<evidence type="ECO:0000256" key="8">
    <source>
        <dbReference type="ARBA" id="ARBA00022989"/>
    </source>
</evidence>
<keyword evidence="9 10" id="KW-0472">Membrane</keyword>
<feature type="transmembrane region" description="Helical" evidence="10">
    <location>
        <begin position="165"/>
        <end position="184"/>
    </location>
</feature>
<feature type="transmembrane region" description="Helical" evidence="10">
    <location>
        <begin position="66"/>
        <end position="86"/>
    </location>
</feature>
<sequence>MTVTEPIVRPGPDAPPPASAPRPPEQARVALRRVAPDDIGVALGAMVAGASFAWVLYGRILPVAGWQGYLITAYLGFLLLYAIATHMRLDRVAAGDRVAGAVISTGAALMVGTVATVIGYVFVKGFGRILNTDFFTATQRHFSALSPHGVSVGAAHAIVGTFEQMGIAILLSVPLGVIAAIYMNEVGGRFAVVVRVVVEAMTAIPSVVAGLFVYAFFVISLGQGFCGLAAGLALSVEMMPVVTRATEVVLRLVPNGLREASLALGAGEFRTLWNVVLPTARSGLVTAVILGCARVVGETAPVLLVAGGGAGMNWDPFSGVQTSLPYFIWVNYKSPSDELNSLAWGAAVTLLLIVLVLFSLARLIGGRGPGESGRRKRRRAGAAAKSPTPEPTS</sequence>
<dbReference type="OrthoDB" id="9775069at2"/>
<dbReference type="GO" id="GO:0035435">
    <property type="term" value="P:phosphate ion transmembrane transport"/>
    <property type="evidence" value="ECO:0007669"/>
    <property type="project" value="InterPro"/>
</dbReference>
<comment type="function">
    <text evidence="1">Part of the binding-protein-dependent transport system for phosphate; probably responsible for the translocation of the substrate across the membrane.</text>
</comment>
<feature type="transmembrane region" description="Helical" evidence="10">
    <location>
        <begin position="196"/>
        <end position="219"/>
    </location>
</feature>
<feature type="compositionally biased region" description="Pro residues" evidence="11">
    <location>
        <begin position="12"/>
        <end position="23"/>
    </location>
</feature>
<keyword evidence="14" id="KW-1185">Reference proteome</keyword>
<evidence type="ECO:0000256" key="1">
    <source>
        <dbReference type="ARBA" id="ARBA00003510"/>
    </source>
</evidence>
<feature type="transmembrane region" description="Helical" evidence="10">
    <location>
        <begin position="39"/>
        <end position="60"/>
    </location>
</feature>
<dbReference type="Gene3D" id="1.10.3720.10">
    <property type="entry name" value="MetI-like"/>
    <property type="match status" value="1"/>
</dbReference>
<evidence type="ECO:0000256" key="3">
    <source>
        <dbReference type="ARBA" id="ARBA00007069"/>
    </source>
</evidence>
<keyword evidence="4" id="KW-0813">Transport</keyword>
<dbReference type="NCBIfam" id="TIGR00974">
    <property type="entry name" value="3a0107s02c"/>
    <property type="match status" value="1"/>
</dbReference>
<feature type="transmembrane region" description="Helical" evidence="10">
    <location>
        <begin position="98"/>
        <end position="123"/>
    </location>
</feature>
<dbReference type="SUPFAM" id="SSF161098">
    <property type="entry name" value="MetI-like"/>
    <property type="match status" value="1"/>
</dbReference>
<dbReference type="STRING" id="159449.B4N89_06600"/>
<organism evidence="13 14">
    <name type="scientific">Embleya scabrispora</name>
    <dbReference type="NCBI Taxonomy" id="159449"/>
    <lineage>
        <taxon>Bacteria</taxon>
        <taxon>Bacillati</taxon>
        <taxon>Actinomycetota</taxon>
        <taxon>Actinomycetes</taxon>
        <taxon>Kitasatosporales</taxon>
        <taxon>Streptomycetaceae</taxon>
        <taxon>Embleya</taxon>
    </lineage>
</organism>
<keyword evidence="8 10" id="KW-1133">Transmembrane helix</keyword>
<dbReference type="InterPro" id="IPR035906">
    <property type="entry name" value="MetI-like_sf"/>
</dbReference>
<dbReference type="GO" id="GO:0005886">
    <property type="term" value="C:plasma membrane"/>
    <property type="evidence" value="ECO:0007669"/>
    <property type="project" value="UniProtKB-SubCell"/>
</dbReference>
<keyword evidence="7 10" id="KW-0812">Transmembrane</keyword>
<evidence type="ECO:0000256" key="2">
    <source>
        <dbReference type="ARBA" id="ARBA00004651"/>
    </source>
</evidence>
<dbReference type="InterPro" id="IPR000515">
    <property type="entry name" value="MetI-like"/>
</dbReference>
<dbReference type="PROSITE" id="PS50928">
    <property type="entry name" value="ABC_TM1"/>
    <property type="match status" value="1"/>
</dbReference>
<dbReference type="Pfam" id="PF00528">
    <property type="entry name" value="BPD_transp_1"/>
    <property type="match status" value="1"/>
</dbReference>
<dbReference type="GO" id="GO:0005315">
    <property type="term" value="F:phosphate transmembrane transporter activity"/>
    <property type="evidence" value="ECO:0007669"/>
    <property type="project" value="InterPro"/>
</dbReference>
<feature type="region of interest" description="Disordered" evidence="11">
    <location>
        <begin position="1"/>
        <end position="23"/>
    </location>
</feature>
<comment type="similarity">
    <text evidence="3 10">Belongs to the binding-protein-dependent transport system permease family. CysTW subfamily.</text>
</comment>
<evidence type="ECO:0000256" key="6">
    <source>
        <dbReference type="ARBA" id="ARBA00022592"/>
    </source>
</evidence>
<dbReference type="InterPro" id="IPR051408">
    <property type="entry name" value="Phosphate_transprt_permease"/>
</dbReference>
<dbReference type="RefSeq" id="WP_078974925.1">
    <property type="nucleotide sequence ID" value="NZ_MWQN01000001.1"/>
</dbReference>
<comment type="caution">
    <text evidence="13">The sequence shown here is derived from an EMBL/GenBank/DDBJ whole genome shotgun (WGS) entry which is preliminary data.</text>
</comment>
<proteinExistence type="inferred from homology"/>
<feature type="compositionally biased region" description="Low complexity" evidence="11">
    <location>
        <begin position="1"/>
        <end position="11"/>
    </location>
</feature>
<keyword evidence="5 10" id="KW-1003">Cell membrane</keyword>
<keyword evidence="6" id="KW-0592">Phosphate transport</keyword>
<evidence type="ECO:0000259" key="12">
    <source>
        <dbReference type="PROSITE" id="PS50928"/>
    </source>
</evidence>
<accession>A0A1T3NVG4</accession>
<dbReference type="PANTHER" id="PTHR42922:SF1">
    <property type="entry name" value="PHOSPHATE TRANSPORT SYSTEM PERMEASE PROTEIN PSTA"/>
    <property type="match status" value="1"/>
</dbReference>
<feature type="domain" description="ABC transmembrane type-1" evidence="12">
    <location>
        <begin position="158"/>
        <end position="361"/>
    </location>
</feature>
<evidence type="ECO:0000256" key="9">
    <source>
        <dbReference type="ARBA" id="ARBA00023136"/>
    </source>
</evidence>
<feature type="transmembrane region" description="Helical" evidence="10">
    <location>
        <begin position="342"/>
        <end position="365"/>
    </location>
</feature>
<evidence type="ECO:0000313" key="13">
    <source>
        <dbReference type="EMBL" id="OPC80671.1"/>
    </source>
</evidence>
<evidence type="ECO:0000256" key="11">
    <source>
        <dbReference type="SAM" id="MobiDB-lite"/>
    </source>
</evidence>
<evidence type="ECO:0000256" key="4">
    <source>
        <dbReference type="ARBA" id="ARBA00022448"/>
    </source>
</evidence>
<dbReference type="EMBL" id="MWQN01000001">
    <property type="protein sequence ID" value="OPC80671.1"/>
    <property type="molecule type" value="Genomic_DNA"/>
</dbReference>
<dbReference type="CDD" id="cd06261">
    <property type="entry name" value="TM_PBP2"/>
    <property type="match status" value="1"/>
</dbReference>
<dbReference type="AlphaFoldDB" id="A0A1T3NVG4"/>
<gene>
    <name evidence="13" type="ORF">B4N89_06600</name>
</gene>
<comment type="subcellular location">
    <subcellularLocation>
        <location evidence="2 10">Cell membrane</location>
        <topology evidence="2 10">Multi-pass membrane protein</topology>
    </subcellularLocation>
</comment>
<name>A0A1T3NVG4_9ACTN</name>
<feature type="region of interest" description="Disordered" evidence="11">
    <location>
        <begin position="368"/>
        <end position="393"/>
    </location>
</feature>
<evidence type="ECO:0000256" key="5">
    <source>
        <dbReference type="ARBA" id="ARBA00022475"/>
    </source>
</evidence>
<evidence type="ECO:0000256" key="10">
    <source>
        <dbReference type="RuleBase" id="RU363043"/>
    </source>
</evidence>
<dbReference type="eggNOG" id="COG0581">
    <property type="taxonomic scope" value="Bacteria"/>
</dbReference>
<reference evidence="13 14" key="1">
    <citation type="submission" date="2017-03" db="EMBL/GenBank/DDBJ databases">
        <title>Draft genome sequence of Streptomyces scabrisporus NF3, endophyte isolated from Amphipterygium adstringens.</title>
        <authorList>
            <person name="Vazquez M."/>
            <person name="Ceapa C.D."/>
            <person name="Rodriguez Luna D."/>
            <person name="Sanchez Esquivel S."/>
        </authorList>
    </citation>
    <scope>NUCLEOTIDE SEQUENCE [LARGE SCALE GENOMIC DNA]</scope>
    <source>
        <strain evidence="13 14">NF3</strain>
    </source>
</reference>
<evidence type="ECO:0000256" key="7">
    <source>
        <dbReference type="ARBA" id="ARBA00022692"/>
    </source>
</evidence>
<evidence type="ECO:0000313" key="14">
    <source>
        <dbReference type="Proteomes" id="UP000190037"/>
    </source>
</evidence>
<dbReference type="InterPro" id="IPR005672">
    <property type="entry name" value="Phosphate_PstA"/>
</dbReference>
<dbReference type="PANTHER" id="PTHR42922">
    <property type="entry name" value="PHOSPHATE TRANSPORT SYSTEM PERMEASE PROTEIN PSTA"/>
    <property type="match status" value="1"/>
</dbReference>
<protein>
    <recommendedName>
        <fullName evidence="10">Phosphate transport system permease protein PstA</fullName>
    </recommendedName>
</protein>
<dbReference type="Proteomes" id="UP000190037">
    <property type="component" value="Unassembled WGS sequence"/>
</dbReference>